<keyword evidence="7 12" id="KW-0969">Cilium</keyword>
<accession>A0A834I5X3</accession>
<dbReference type="Proteomes" id="UP000625711">
    <property type="component" value="Unassembled WGS sequence"/>
</dbReference>
<dbReference type="GO" id="GO:0005758">
    <property type="term" value="C:mitochondrial intermembrane space"/>
    <property type="evidence" value="ECO:0007669"/>
    <property type="project" value="UniProtKB-SubCell"/>
</dbReference>
<dbReference type="PANTHER" id="PTHR15487:SF4">
    <property type="entry name" value="ADP-RIBOSYLATION FACTOR-LIKE PROTEIN 2-BINDING PROTEIN"/>
    <property type="match status" value="1"/>
</dbReference>
<evidence type="ECO:0000256" key="5">
    <source>
        <dbReference type="ARBA" id="ARBA00014849"/>
    </source>
</evidence>
<evidence type="ECO:0000256" key="9">
    <source>
        <dbReference type="ARBA" id="ARBA00023212"/>
    </source>
</evidence>
<evidence type="ECO:0000259" key="13">
    <source>
        <dbReference type="Pfam" id="PF11527"/>
    </source>
</evidence>
<comment type="similarity">
    <text evidence="4 12">Belongs to the ARL2BP family.</text>
</comment>
<dbReference type="InterPro" id="IPR038849">
    <property type="entry name" value="ARL2BP"/>
</dbReference>
<evidence type="ECO:0000256" key="12">
    <source>
        <dbReference type="RuleBase" id="RU367099"/>
    </source>
</evidence>
<dbReference type="GO" id="GO:0005929">
    <property type="term" value="C:cilium"/>
    <property type="evidence" value="ECO:0007669"/>
    <property type="project" value="UniProtKB-UniRule"/>
</dbReference>
<dbReference type="EMBL" id="JAACXV010013511">
    <property type="protein sequence ID" value="KAF7273261.1"/>
    <property type="molecule type" value="Genomic_DNA"/>
</dbReference>
<dbReference type="InterPro" id="IPR042541">
    <property type="entry name" value="BART_sf"/>
</dbReference>
<evidence type="ECO:0000256" key="10">
    <source>
        <dbReference type="ARBA" id="ARBA00023242"/>
    </source>
</evidence>
<comment type="subcellular location">
    <subcellularLocation>
        <location evidence="1 12">Cytoplasm</location>
        <location evidence="1 12">Cytoskeleton</location>
        <location evidence="1 12">Cilium basal body</location>
    </subcellularLocation>
    <subcellularLocation>
        <location evidence="3 12">Cytoplasm</location>
        <location evidence="3 12">Cytoskeleton</location>
        <location evidence="3 12">Microtubule organizing center</location>
        <location evidence="3 12">Centrosome</location>
    </subcellularLocation>
    <subcellularLocation>
        <location evidence="12">Cytoplasm</location>
    </subcellularLocation>
    <subcellularLocation>
        <location evidence="2 12">Nucleus</location>
    </subcellularLocation>
    <subcellularLocation>
        <location evidence="12">Mitochondrion intermembrane space</location>
    </subcellularLocation>
</comment>
<sequence length="165" mass="19455">MAAIDCTMGKGCKYNDVEISHYCVEDNEKSFANIIGCIENILISEIFTGIQNNFLETYYKEFEDDDENKLIYTDIFRDYLETVEKHIENELIKQIPGFQMKNLEILLEERSGELEGEIFEMLSSFWNFNIFKEMVLEYKRMKEGKAIDFSQDILIKKCDAKEFSI</sequence>
<dbReference type="AlphaFoldDB" id="A0A834I5X3"/>
<dbReference type="OrthoDB" id="302784at2759"/>
<reference evidence="14" key="1">
    <citation type="submission" date="2020-08" db="EMBL/GenBank/DDBJ databases">
        <title>Genome sequencing and assembly of the red palm weevil Rhynchophorus ferrugineus.</title>
        <authorList>
            <person name="Dias G.B."/>
            <person name="Bergman C.M."/>
            <person name="Manee M."/>
        </authorList>
    </citation>
    <scope>NUCLEOTIDE SEQUENCE</scope>
    <source>
        <strain evidence="14">AA-2017</strain>
        <tissue evidence="14">Whole larva</tissue>
    </source>
</reference>
<keyword evidence="11 12" id="KW-0966">Cell projection</keyword>
<evidence type="ECO:0000256" key="7">
    <source>
        <dbReference type="ARBA" id="ARBA00023069"/>
    </source>
</evidence>
<dbReference type="GO" id="GO:0051457">
    <property type="term" value="P:maintenance of protein location in nucleus"/>
    <property type="evidence" value="ECO:0007669"/>
    <property type="project" value="TreeGrafter"/>
</dbReference>
<dbReference type="PANTHER" id="PTHR15487">
    <property type="entry name" value="ADP-RIBOSYLATION FACTOR-LIKE PROTEIN 2-BINDING PROTEIN"/>
    <property type="match status" value="1"/>
</dbReference>
<gene>
    <name evidence="14" type="ORF">GWI33_014026</name>
</gene>
<dbReference type="Gene3D" id="1.20.1520.10">
    <property type="entry name" value="ADP-ribosylation factor-like 2-binding protein, domain"/>
    <property type="match status" value="1"/>
</dbReference>
<dbReference type="GO" id="GO:0005813">
    <property type="term" value="C:centrosome"/>
    <property type="evidence" value="ECO:0007669"/>
    <property type="project" value="UniProtKB-SubCell"/>
</dbReference>
<comment type="caution">
    <text evidence="14">The sequence shown here is derived from an EMBL/GenBank/DDBJ whole genome shotgun (WGS) entry which is preliminary data.</text>
</comment>
<keyword evidence="10 12" id="KW-0539">Nucleus</keyword>
<name>A0A834I5X3_RHYFE</name>
<keyword evidence="6 12" id="KW-0963">Cytoplasm</keyword>
<dbReference type="Pfam" id="PF11527">
    <property type="entry name" value="ARL2_Bind_BART"/>
    <property type="match status" value="1"/>
</dbReference>
<feature type="domain" description="BART" evidence="13">
    <location>
        <begin position="31"/>
        <end position="143"/>
    </location>
</feature>
<keyword evidence="8 12" id="KW-0496">Mitochondrion</keyword>
<evidence type="ECO:0000256" key="6">
    <source>
        <dbReference type="ARBA" id="ARBA00022490"/>
    </source>
</evidence>
<evidence type="ECO:0000313" key="14">
    <source>
        <dbReference type="EMBL" id="KAF7273261.1"/>
    </source>
</evidence>
<keyword evidence="15" id="KW-1185">Reference proteome</keyword>
<evidence type="ECO:0000256" key="1">
    <source>
        <dbReference type="ARBA" id="ARBA00004120"/>
    </source>
</evidence>
<evidence type="ECO:0000313" key="15">
    <source>
        <dbReference type="Proteomes" id="UP000625711"/>
    </source>
</evidence>
<proteinExistence type="inferred from homology"/>
<keyword evidence="9 12" id="KW-0206">Cytoskeleton</keyword>
<evidence type="ECO:0000256" key="8">
    <source>
        <dbReference type="ARBA" id="ARBA00023128"/>
    </source>
</evidence>
<evidence type="ECO:0000256" key="3">
    <source>
        <dbReference type="ARBA" id="ARBA00004300"/>
    </source>
</evidence>
<dbReference type="GO" id="GO:0005634">
    <property type="term" value="C:nucleus"/>
    <property type="evidence" value="ECO:0007669"/>
    <property type="project" value="UniProtKB-SubCell"/>
</dbReference>
<organism evidence="14 15">
    <name type="scientific">Rhynchophorus ferrugineus</name>
    <name type="common">Red palm weevil</name>
    <name type="synonym">Curculio ferrugineus</name>
    <dbReference type="NCBI Taxonomy" id="354439"/>
    <lineage>
        <taxon>Eukaryota</taxon>
        <taxon>Metazoa</taxon>
        <taxon>Ecdysozoa</taxon>
        <taxon>Arthropoda</taxon>
        <taxon>Hexapoda</taxon>
        <taxon>Insecta</taxon>
        <taxon>Pterygota</taxon>
        <taxon>Neoptera</taxon>
        <taxon>Endopterygota</taxon>
        <taxon>Coleoptera</taxon>
        <taxon>Polyphaga</taxon>
        <taxon>Cucujiformia</taxon>
        <taxon>Curculionidae</taxon>
        <taxon>Dryophthorinae</taxon>
        <taxon>Rhynchophorus</taxon>
    </lineage>
</organism>
<evidence type="ECO:0000256" key="2">
    <source>
        <dbReference type="ARBA" id="ARBA00004123"/>
    </source>
</evidence>
<evidence type="ECO:0000256" key="4">
    <source>
        <dbReference type="ARBA" id="ARBA00009880"/>
    </source>
</evidence>
<comment type="function">
    <text evidence="12">Plays a role as an effector of the ADP-ribosylation factor-like protein 2, ARL2.</text>
</comment>
<evidence type="ECO:0000256" key="11">
    <source>
        <dbReference type="ARBA" id="ARBA00023273"/>
    </source>
</evidence>
<protein>
    <recommendedName>
        <fullName evidence="5 12">ADP-ribosylation factor-like protein 2-binding protein</fullName>
        <shortName evidence="12">ARF-like 2-binding protein</shortName>
    </recommendedName>
</protein>
<dbReference type="InterPro" id="IPR023379">
    <property type="entry name" value="BART_dom"/>
</dbReference>